<dbReference type="GO" id="GO:0016491">
    <property type="term" value="F:oxidoreductase activity"/>
    <property type="evidence" value="ECO:0007669"/>
    <property type="project" value="UniProtKB-KW"/>
</dbReference>
<gene>
    <name evidence="4" type="ORF">BC643_0630</name>
</gene>
<dbReference type="PANTHER" id="PTHR30004:SF6">
    <property type="entry name" value="D-THREONATE 4-PHOSPHATE DEHYDROGENASE"/>
    <property type="match status" value="1"/>
</dbReference>
<dbReference type="Proteomes" id="UP000283387">
    <property type="component" value="Unassembled WGS sequence"/>
</dbReference>
<keyword evidence="2" id="KW-0560">Oxidoreductase</keyword>
<keyword evidence="1" id="KW-0479">Metal-binding</keyword>
<dbReference type="InterPro" id="IPR005255">
    <property type="entry name" value="PdxA_fam"/>
</dbReference>
<dbReference type="SUPFAM" id="SSF53659">
    <property type="entry name" value="Isocitrate/Isopropylmalate dehydrogenase-like"/>
    <property type="match status" value="1"/>
</dbReference>
<dbReference type="OrthoDB" id="9801783at2"/>
<protein>
    <submittedName>
        <fullName evidence="4">4-hydroxythreonine-4-phosphate dehydrogenase</fullName>
    </submittedName>
</protein>
<accession>A0A419W4B4</accession>
<comment type="caution">
    <text evidence="4">The sequence shown here is derived from an EMBL/GenBank/DDBJ whole genome shotgun (WGS) entry which is preliminary data.</text>
</comment>
<dbReference type="AlphaFoldDB" id="A0A419W4B4"/>
<evidence type="ECO:0000313" key="4">
    <source>
        <dbReference type="EMBL" id="RKD90293.1"/>
    </source>
</evidence>
<evidence type="ECO:0000256" key="2">
    <source>
        <dbReference type="ARBA" id="ARBA00023002"/>
    </source>
</evidence>
<keyword evidence="5" id="KW-1185">Reference proteome</keyword>
<evidence type="ECO:0000256" key="3">
    <source>
        <dbReference type="ARBA" id="ARBA00023027"/>
    </source>
</evidence>
<dbReference type="Gene3D" id="3.40.718.10">
    <property type="entry name" value="Isopropylmalate Dehydrogenase"/>
    <property type="match status" value="1"/>
</dbReference>
<dbReference type="RefSeq" id="WP_120271713.1">
    <property type="nucleotide sequence ID" value="NZ_RAPN01000001.1"/>
</dbReference>
<evidence type="ECO:0000256" key="1">
    <source>
        <dbReference type="ARBA" id="ARBA00022723"/>
    </source>
</evidence>
<reference evidence="4 5" key="1">
    <citation type="submission" date="2018-09" db="EMBL/GenBank/DDBJ databases">
        <title>Genomic Encyclopedia of Archaeal and Bacterial Type Strains, Phase II (KMG-II): from individual species to whole genera.</title>
        <authorList>
            <person name="Goeker M."/>
        </authorList>
    </citation>
    <scope>NUCLEOTIDE SEQUENCE [LARGE SCALE GENOMIC DNA]</scope>
    <source>
        <strain evidence="4 5">DSM 27148</strain>
    </source>
</reference>
<dbReference type="EMBL" id="RAPN01000001">
    <property type="protein sequence ID" value="RKD90293.1"/>
    <property type="molecule type" value="Genomic_DNA"/>
</dbReference>
<keyword evidence="3" id="KW-0520">NAD</keyword>
<dbReference type="PANTHER" id="PTHR30004">
    <property type="entry name" value="4-HYDROXYTHREONINE-4-PHOSPHATE DEHYDROGENASE"/>
    <property type="match status" value="1"/>
</dbReference>
<organism evidence="4 5">
    <name type="scientific">Mangrovibacterium diazotrophicum</name>
    <dbReference type="NCBI Taxonomy" id="1261403"/>
    <lineage>
        <taxon>Bacteria</taxon>
        <taxon>Pseudomonadati</taxon>
        <taxon>Bacteroidota</taxon>
        <taxon>Bacteroidia</taxon>
        <taxon>Marinilabiliales</taxon>
        <taxon>Prolixibacteraceae</taxon>
        <taxon>Mangrovibacterium</taxon>
    </lineage>
</organism>
<evidence type="ECO:0000313" key="5">
    <source>
        <dbReference type="Proteomes" id="UP000283387"/>
    </source>
</evidence>
<dbReference type="NCBIfam" id="TIGR00557">
    <property type="entry name" value="pdxA"/>
    <property type="match status" value="1"/>
</dbReference>
<dbReference type="Pfam" id="PF04166">
    <property type="entry name" value="PdxA"/>
    <property type="match status" value="1"/>
</dbReference>
<sequence>MKDKIILAVTMGDPAGIGPEIAAKAFADPTVFDKCLPLLVGNVEVMEEAIKLTGVDLKINPIKDVKEAKLSFGTIDIYDIPVDKSKITHGKVTAEAGDLAFRAVRKAIELAMNGDVDGTVTGPIHKEAINLAGHHFSGHTEIYAHFTGTEKYTMLLADEKIKVTHVSTHVSLRQACDLVKKQRVLDVIRLTNDALKRIGIANPRIGVAGLNPHAGDGGLFGSEETEEILPAINEAKHLGIQVAGPYPPDTLFALANGGSFDGCVAMYHDQGHIPFKLVGFIWDEEKQAMKSVKGVNITLGLPIIRTSVDHGTAFEIAGKGIASPDALVFAMDYAIKLYQNQ</sequence>
<proteinExistence type="predicted"/>
<name>A0A419W4B4_9BACT</name>
<dbReference type="GO" id="GO:0051287">
    <property type="term" value="F:NAD binding"/>
    <property type="evidence" value="ECO:0007669"/>
    <property type="project" value="InterPro"/>
</dbReference>
<dbReference type="GO" id="GO:0046872">
    <property type="term" value="F:metal ion binding"/>
    <property type="evidence" value="ECO:0007669"/>
    <property type="project" value="UniProtKB-KW"/>
</dbReference>